<name>A0AC35UE36_9BILA</name>
<evidence type="ECO:0000313" key="1">
    <source>
        <dbReference type="Proteomes" id="UP000095286"/>
    </source>
</evidence>
<proteinExistence type="predicted"/>
<evidence type="ECO:0000313" key="2">
    <source>
        <dbReference type="WBParaSite" id="RSKR_0001028400.1"/>
    </source>
</evidence>
<reference evidence="2" key="1">
    <citation type="submission" date="2016-11" db="UniProtKB">
        <authorList>
            <consortium name="WormBaseParasite"/>
        </authorList>
    </citation>
    <scope>IDENTIFICATION</scope>
    <source>
        <strain evidence="2">KR3021</strain>
    </source>
</reference>
<protein>
    <submittedName>
        <fullName evidence="2">Tudor domain-containing protein</fullName>
    </submittedName>
</protein>
<dbReference type="Proteomes" id="UP000095286">
    <property type="component" value="Unplaced"/>
</dbReference>
<dbReference type="WBParaSite" id="RSKR_0001028400.1">
    <property type="protein sequence ID" value="RSKR_0001028400.1"/>
    <property type="gene ID" value="RSKR_0001028400"/>
</dbReference>
<sequence>MNLWSREQVGQISEILSGTRDVKENTGLSLLREPQRFEFDQEGPDISKLSAPVNSVVEIIDKLINITVNVENQTVKPGVFAAAPAPCKAPFLMHKEVNEKEIAEVLSRKNVAVPTQPEEYNLPLTPKTWSEPSQTTPHSWSEHPHTFSHLESFIESAQNAPTSWEKRDQSRMAEEKDQSMSDRSRKIRQKPFWNTMDRPGSPIRKMIISKYQMSRKIINSETVQMEYLNGISPSFIYFREKHHGLADFTITRHMRLKDLYLNTKLSIGSHNYSITIPNPSEPILWRYCMAPMGVDSIVRARIIDKKPMIRACEDRDPTNEYYKVFYIDYGTTGWVKKRVCFEMHNEEWFTRSPEAVGVSLYDLRPKRTKLDGAQNLEWSKKVCKVLRATMSQYKFFDVRIVNPLLRKTRSDQSHAVQVICYAEDPSKYPEYASCGVNLSHIIAFKCFDEVEIVDKFEPDAEIPKFESECKFDRNTFNLPEHLSLKPQWVNKDNVAPLHPDVAGASASSVAHLQHSQLESHLLSSPIKPRYTSVEKRINGKVPAIEIPLDVWPRGHLPWTIDSLELTGFIGNNNLYFSFDCRTPIAECFNFSAHPFNYSFMTGVVEGTKALHEKIEQMLKVRKYFDASLMSFYHNADNRRLFNWEYVQGKLDRCEPVNCVVGIIDNNDDDRFKCHRARILYLIESFADEFKNLRDGIEAKSKKFVNHVILELYDYGGVMAVSTESICQMHPMHDTISPFTIRMALDVDIGQQKGLKFEDLVRVLDESVYQRRKALSNSICNSTPKKVTIVDGPRKNEQKMYKFEHFLFPWTDPFIFKIKDIESYRGKERSRATNGLMERLATGEKRIR</sequence>
<organism evidence="1 2">
    <name type="scientific">Rhabditophanes sp. KR3021</name>
    <dbReference type="NCBI Taxonomy" id="114890"/>
    <lineage>
        <taxon>Eukaryota</taxon>
        <taxon>Metazoa</taxon>
        <taxon>Ecdysozoa</taxon>
        <taxon>Nematoda</taxon>
        <taxon>Chromadorea</taxon>
        <taxon>Rhabditida</taxon>
        <taxon>Tylenchina</taxon>
        <taxon>Panagrolaimomorpha</taxon>
        <taxon>Strongyloidoidea</taxon>
        <taxon>Alloionematidae</taxon>
        <taxon>Rhabditophanes</taxon>
    </lineage>
</organism>
<accession>A0AC35UE36</accession>